<proteinExistence type="predicted"/>
<evidence type="ECO:0000256" key="2">
    <source>
        <dbReference type="ARBA" id="ARBA00022525"/>
    </source>
</evidence>
<keyword evidence="5" id="KW-1185">Reference proteome</keyword>
<dbReference type="PANTHER" id="PTHR11844:SF33">
    <property type="entry name" value="TISSUE INHIBITOR OF METALLOPROTEINASE"/>
    <property type="match status" value="1"/>
</dbReference>
<dbReference type="InterPro" id="IPR001820">
    <property type="entry name" value="TIMP"/>
</dbReference>
<keyword evidence="3" id="KW-0732">Signal</keyword>
<comment type="subcellular location">
    <subcellularLocation>
        <location evidence="1">Secreted</location>
    </subcellularLocation>
</comment>
<name>A0A9E8SDY5_9FLAO</name>
<protein>
    <recommendedName>
        <fullName evidence="6">Tissue inhibitor of metalloproteinase</fullName>
    </recommendedName>
</protein>
<dbReference type="PANTHER" id="PTHR11844">
    <property type="entry name" value="METALLOPROTEASE INHIBITOR"/>
    <property type="match status" value="1"/>
</dbReference>
<dbReference type="AlphaFoldDB" id="A0A9E8SDY5"/>
<keyword evidence="2" id="KW-0964">Secreted</keyword>
<dbReference type="GO" id="GO:0031012">
    <property type="term" value="C:extracellular matrix"/>
    <property type="evidence" value="ECO:0007669"/>
    <property type="project" value="TreeGrafter"/>
</dbReference>
<dbReference type="Gene3D" id="2.40.50.120">
    <property type="match status" value="1"/>
</dbReference>
<sequence length="157" mass="17642">MKKIVLIIFILLFSITQSFACSCADSDTSLYKKIQNAFNESDLILTGKVIAKELKSNGTHQNSGDPIIYTIEIISVIKGIKKSEVIQIASEMSESNCGYPFEIGKAYLVYATSSTHFSSKTGNDFNFVTSLCYRNQKLSIVKGKEFRILKRLARRMF</sequence>
<dbReference type="GO" id="GO:0005615">
    <property type="term" value="C:extracellular space"/>
    <property type="evidence" value="ECO:0007669"/>
    <property type="project" value="TreeGrafter"/>
</dbReference>
<feature type="signal peptide" evidence="3">
    <location>
        <begin position="1"/>
        <end position="20"/>
    </location>
</feature>
<dbReference type="GO" id="GO:0051045">
    <property type="term" value="P:negative regulation of membrane protein ectodomain proteolysis"/>
    <property type="evidence" value="ECO:0007669"/>
    <property type="project" value="TreeGrafter"/>
</dbReference>
<dbReference type="Pfam" id="PF00965">
    <property type="entry name" value="TIMP"/>
    <property type="match status" value="1"/>
</dbReference>
<reference evidence="4" key="1">
    <citation type="submission" date="2022-11" db="EMBL/GenBank/DDBJ databases">
        <title>Lacinutrix neustonica HL-RS19T sp. nov., isolated from the surface microlayer sample of brackish Lake Shihwa.</title>
        <authorList>
            <person name="Choi J.Y."/>
            <person name="Hwang C.Y."/>
        </authorList>
    </citation>
    <scope>NUCLEOTIDE SEQUENCE</scope>
    <source>
        <strain evidence="4">HL-RS19</strain>
    </source>
</reference>
<dbReference type="Proteomes" id="UP001164705">
    <property type="component" value="Chromosome"/>
</dbReference>
<dbReference type="InterPro" id="IPR008993">
    <property type="entry name" value="TIMP-like_OB-fold"/>
</dbReference>
<dbReference type="EMBL" id="CP113088">
    <property type="protein sequence ID" value="WAC02237.1"/>
    <property type="molecule type" value="Genomic_DNA"/>
</dbReference>
<dbReference type="KEGG" id="lnu:N7U66_00135"/>
<organism evidence="4 5">
    <name type="scientific">Lacinutrix neustonica</name>
    <dbReference type="NCBI Taxonomy" id="2980107"/>
    <lineage>
        <taxon>Bacteria</taxon>
        <taxon>Pseudomonadati</taxon>
        <taxon>Bacteroidota</taxon>
        <taxon>Flavobacteriia</taxon>
        <taxon>Flavobacteriales</taxon>
        <taxon>Flavobacteriaceae</taxon>
        <taxon>Lacinutrix</taxon>
    </lineage>
</organism>
<feature type="chain" id="PRO_5039723389" description="Tissue inhibitor of metalloproteinase" evidence="3">
    <location>
        <begin position="21"/>
        <end position="157"/>
    </location>
</feature>
<evidence type="ECO:0000256" key="1">
    <source>
        <dbReference type="ARBA" id="ARBA00004613"/>
    </source>
</evidence>
<evidence type="ECO:0000313" key="4">
    <source>
        <dbReference type="EMBL" id="WAC02237.1"/>
    </source>
</evidence>
<evidence type="ECO:0000256" key="3">
    <source>
        <dbReference type="SAM" id="SignalP"/>
    </source>
</evidence>
<dbReference type="SUPFAM" id="SSF50242">
    <property type="entry name" value="TIMP-like"/>
    <property type="match status" value="1"/>
</dbReference>
<evidence type="ECO:0000313" key="5">
    <source>
        <dbReference type="Proteomes" id="UP001164705"/>
    </source>
</evidence>
<dbReference type="RefSeq" id="WP_267676831.1">
    <property type="nucleotide sequence ID" value="NZ_CP113088.1"/>
</dbReference>
<dbReference type="PROSITE" id="PS51257">
    <property type="entry name" value="PROKAR_LIPOPROTEIN"/>
    <property type="match status" value="1"/>
</dbReference>
<gene>
    <name evidence="4" type="ORF">N7U66_00135</name>
</gene>
<evidence type="ECO:0008006" key="6">
    <source>
        <dbReference type="Google" id="ProtNLM"/>
    </source>
</evidence>
<dbReference type="GO" id="GO:0008191">
    <property type="term" value="F:metalloendopeptidase inhibitor activity"/>
    <property type="evidence" value="ECO:0007669"/>
    <property type="project" value="InterPro"/>
</dbReference>
<dbReference type="GO" id="GO:0002020">
    <property type="term" value="F:protease binding"/>
    <property type="evidence" value="ECO:0007669"/>
    <property type="project" value="TreeGrafter"/>
</dbReference>
<accession>A0A9E8SDY5</accession>